<dbReference type="Proteomes" id="UP000306552">
    <property type="component" value="Unassembled WGS sequence"/>
</dbReference>
<dbReference type="InterPro" id="IPR034122">
    <property type="entry name" value="Retropepsin-like_bacterial"/>
</dbReference>
<dbReference type="OrthoDB" id="5975497at2"/>
<sequence>MASLREFMLKKGFKRIKLRYTETDHFEVKAFINDVEGRFILDTGASSTCVDFSRVKFFKLFARESEVKAAGAGATNMMTHVSENNKLSLGDWLEPDADIVVFDLSHVNEALLNHKATEVDGIIGADILKEGKAVIDYKQKALYLK</sequence>
<evidence type="ECO:0000313" key="1">
    <source>
        <dbReference type="EMBL" id="TKS56968.1"/>
    </source>
</evidence>
<gene>
    <name evidence="1" type="ORF">FCN74_00650</name>
</gene>
<dbReference type="EMBL" id="SWMU01000001">
    <property type="protein sequence ID" value="TKS56968.1"/>
    <property type="molecule type" value="Genomic_DNA"/>
</dbReference>
<reference evidence="1 2" key="1">
    <citation type="submission" date="2019-04" db="EMBL/GenBank/DDBJ databases">
        <title>Psychroflexus halotolerans sp. nov., isolated from a marine solar saltern.</title>
        <authorList>
            <person name="Feng X."/>
        </authorList>
    </citation>
    <scope>NUCLEOTIDE SEQUENCE [LARGE SCALE GENOMIC DNA]</scope>
    <source>
        <strain evidence="1 2">WDS2C27</strain>
    </source>
</reference>
<protein>
    <submittedName>
        <fullName evidence="1">Acid protease</fullName>
    </submittedName>
</protein>
<dbReference type="RefSeq" id="WP_138930672.1">
    <property type="nucleotide sequence ID" value="NZ_SWMU01000001.1"/>
</dbReference>
<evidence type="ECO:0000313" key="2">
    <source>
        <dbReference type="Proteomes" id="UP000306552"/>
    </source>
</evidence>
<dbReference type="GO" id="GO:0008233">
    <property type="term" value="F:peptidase activity"/>
    <property type="evidence" value="ECO:0007669"/>
    <property type="project" value="UniProtKB-KW"/>
</dbReference>
<keyword evidence="2" id="KW-1185">Reference proteome</keyword>
<dbReference type="GO" id="GO:0006508">
    <property type="term" value="P:proteolysis"/>
    <property type="evidence" value="ECO:0007669"/>
    <property type="project" value="UniProtKB-KW"/>
</dbReference>
<dbReference type="InterPro" id="IPR021109">
    <property type="entry name" value="Peptidase_aspartic_dom_sf"/>
</dbReference>
<dbReference type="SUPFAM" id="SSF50630">
    <property type="entry name" value="Acid proteases"/>
    <property type="match status" value="1"/>
</dbReference>
<accession>A0A4U5TUJ1</accession>
<dbReference type="AlphaFoldDB" id="A0A4U5TUJ1"/>
<organism evidence="1 2">
    <name type="scientific">Mesohalobacter halotolerans</name>
    <dbReference type="NCBI Taxonomy" id="1883405"/>
    <lineage>
        <taxon>Bacteria</taxon>
        <taxon>Pseudomonadati</taxon>
        <taxon>Bacteroidota</taxon>
        <taxon>Flavobacteriia</taxon>
        <taxon>Flavobacteriales</taxon>
        <taxon>Flavobacteriaceae</taxon>
        <taxon>Mesohalobacter</taxon>
    </lineage>
</organism>
<name>A0A4U5TUJ1_9FLAO</name>
<dbReference type="Pfam" id="PF13650">
    <property type="entry name" value="Asp_protease_2"/>
    <property type="match status" value="1"/>
</dbReference>
<keyword evidence="1" id="KW-0645">Protease</keyword>
<dbReference type="CDD" id="cd05483">
    <property type="entry name" value="retropepsin_like_bacteria"/>
    <property type="match status" value="1"/>
</dbReference>
<keyword evidence="1" id="KW-0378">Hydrolase</keyword>
<proteinExistence type="predicted"/>
<dbReference type="Gene3D" id="2.40.70.10">
    <property type="entry name" value="Acid Proteases"/>
    <property type="match status" value="1"/>
</dbReference>
<comment type="caution">
    <text evidence="1">The sequence shown here is derived from an EMBL/GenBank/DDBJ whole genome shotgun (WGS) entry which is preliminary data.</text>
</comment>